<gene>
    <name evidence="2" type="primary">ORF149824</name>
    <name evidence="1" type="synonym">ORF149807</name>
</gene>
<name>A0A0B7AY19_9EUPU</name>
<evidence type="ECO:0000313" key="1">
    <source>
        <dbReference type="EMBL" id="CEK85713.1"/>
    </source>
</evidence>
<sequence>MNRLAEMATVECGQAMDQADILNALREVLGVKNLRSVGESATLIKLQEYKIG</sequence>
<proteinExistence type="predicted"/>
<reference evidence="2" key="1">
    <citation type="submission" date="2014-12" db="EMBL/GenBank/DDBJ databases">
        <title>Insight into the proteome of Arion vulgaris.</title>
        <authorList>
            <person name="Aradska J."/>
            <person name="Bulat T."/>
            <person name="Smidak R."/>
            <person name="Sarate P."/>
            <person name="Gangsoo J."/>
            <person name="Sialana F."/>
            <person name="Bilban M."/>
            <person name="Lubec G."/>
        </authorList>
    </citation>
    <scope>NUCLEOTIDE SEQUENCE</scope>
    <source>
        <tissue evidence="2">Skin</tissue>
    </source>
</reference>
<dbReference type="EMBL" id="HACG01038853">
    <property type="protein sequence ID" value="CEK85718.1"/>
    <property type="molecule type" value="Transcribed_RNA"/>
</dbReference>
<dbReference type="EMBL" id="HACG01038848">
    <property type="protein sequence ID" value="CEK85713.1"/>
    <property type="molecule type" value="Transcribed_RNA"/>
</dbReference>
<protein>
    <submittedName>
        <fullName evidence="2">Uncharacterized protein</fullName>
    </submittedName>
</protein>
<evidence type="ECO:0000313" key="2">
    <source>
        <dbReference type="EMBL" id="CEK85718.1"/>
    </source>
</evidence>
<organism evidence="2">
    <name type="scientific">Arion vulgaris</name>
    <dbReference type="NCBI Taxonomy" id="1028688"/>
    <lineage>
        <taxon>Eukaryota</taxon>
        <taxon>Metazoa</taxon>
        <taxon>Spiralia</taxon>
        <taxon>Lophotrochozoa</taxon>
        <taxon>Mollusca</taxon>
        <taxon>Gastropoda</taxon>
        <taxon>Heterobranchia</taxon>
        <taxon>Euthyneura</taxon>
        <taxon>Panpulmonata</taxon>
        <taxon>Eupulmonata</taxon>
        <taxon>Stylommatophora</taxon>
        <taxon>Helicina</taxon>
        <taxon>Arionoidea</taxon>
        <taxon>Arionidae</taxon>
        <taxon>Arion</taxon>
    </lineage>
</organism>
<dbReference type="AlphaFoldDB" id="A0A0B7AY19"/>
<accession>A0A0B7AY19</accession>